<dbReference type="Proteomes" id="UP000198211">
    <property type="component" value="Unassembled WGS sequence"/>
</dbReference>
<name>A0A225UEH8_9STRA</name>
<accession>A0A225UEH8</accession>
<feature type="compositionally biased region" description="Basic and acidic residues" evidence="1">
    <location>
        <begin position="19"/>
        <end position="33"/>
    </location>
</feature>
<feature type="compositionally biased region" description="Polar residues" evidence="1">
    <location>
        <begin position="1"/>
        <end position="10"/>
    </location>
</feature>
<dbReference type="OrthoDB" id="129212at2759"/>
<protein>
    <submittedName>
        <fullName evidence="2">Uncharacterized protein</fullName>
    </submittedName>
</protein>
<evidence type="ECO:0000313" key="3">
    <source>
        <dbReference type="Proteomes" id="UP000198211"/>
    </source>
</evidence>
<proteinExistence type="predicted"/>
<feature type="compositionally biased region" description="Acidic residues" evidence="1">
    <location>
        <begin position="38"/>
        <end position="55"/>
    </location>
</feature>
<dbReference type="STRING" id="4795.A0A225UEH8"/>
<reference evidence="3" key="1">
    <citation type="submission" date="2017-03" db="EMBL/GenBank/DDBJ databases">
        <title>Phytopthora megakarya and P. palmivora, two closely related causual agents of cacao black pod achieved similar genome size and gene model numbers by different mechanisms.</title>
        <authorList>
            <person name="Ali S."/>
            <person name="Shao J."/>
            <person name="Larry D.J."/>
            <person name="Kronmiller B."/>
            <person name="Shen D."/>
            <person name="Strem M.D."/>
            <person name="Melnick R.L."/>
            <person name="Guiltinan M.J."/>
            <person name="Tyler B.M."/>
            <person name="Meinhardt L.W."/>
            <person name="Bailey B.A."/>
        </authorList>
    </citation>
    <scope>NUCLEOTIDE SEQUENCE [LARGE SCALE GENOMIC DNA]</scope>
    <source>
        <strain evidence="3">zdho120</strain>
    </source>
</reference>
<dbReference type="AlphaFoldDB" id="A0A225UEH8"/>
<dbReference type="EMBL" id="NBNE01022726">
    <property type="protein sequence ID" value="OWY90519.1"/>
    <property type="molecule type" value="Genomic_DNA"/>
</dbReference>
<gene>
    <name evidence="2" type="ORF">PHMEG_00041326</name>
</gene>
<feature type="non-terminal residue" evidence="2">
    <location>
        <position position="1"/>
    </location>
</feature>
<organism evidence="2 3">
    <name type="scientific">Phytophthora megakarya</name>
    <dbReference type="NCBI Taxonomy" id="4795"/>
    <lineage>
        <taxon>Eukaryota</taxon>
        <taxon>Sar</taxon>
        <taxon>Stramenopiles</taxon>
        <taxon>Oomycota</taxon>
        <taxon>Peronosporomycetes</taxon>
        <taxon>Peronosporales</taxon>
        <taxon>Peronosporaceae</taxon>
        <taxon>Phytophthora</taxon>
    </lineage>
</organism>
<keyword evidence="3" id="KW-1185">Reference proteome</keyword>
<sequence length="180" mass="20189">IRIPQKSNADVNVLQEGENSSKYEDFSSGDERIGGGVMDDDHECGGDDFNDEGDQLSDSDAEEMDQVFLASLHVGDDALTKQARVERENTLRGMLWTALSSEFETDTPSYPGLGTEKARPVGELLDVWRSPPLTLFYFVPKSLWVTITTEPNRYNIQQLDQRAERMAERQSGRQLKSRGA</sequence>
<comment type="caution">
    <text evidence="2">The sequence shown here is derived from an EMBL/GenBank/DDBJ whole genome shotgun (WGS) entry which is preliminary data.</text>
</comment>
<feature type="region of interest" description="Disordered" evidence="1">
    <location>
        <begin position="1"/>
        <end position="55"/>
    </location>
</feature>
<evidence type="ECO:0000313" key="2">
    <source>
        <dbReference type="EMBL" id="OWY90519.1"/>
    </source>
</evidence>
<evidence type="ECO:0000256" key="1">
    <source>
        <dbReference type="SAM" id="MobiDB-lite"/>
    </source>
</evidence>